<keyword evidence="1" id="KW-0677">Repeat</keyword>
<dbReference type="Pfam" id="PF00005">
    <property type="entry name" value="ABC_tran"/>
    <property type="match status" value="2"/>
</dbReference>
<comment type="caution">
    <text evidence="5">The sequence shown here is derived from an EMBL/GenBank/DDBJ whole genome shotgun (WGS) entry which is preliminary data.</text>
</comment>
<dbReference type="SUPFAM" id="SSF52540">
    <property type="entry name" value="P-loop containing nucleoside triphosphate hydrolases"/>
    <property type="match status" value="2"/>
</dbReference>
<feature type="domain" description="ABC transporter" evidence="4">
    <location>
        <begin position="2"/>
        <end position="223"/>
    </location>
</feature>
<evidence type="ECO:0000256" key="2">
    <source>
        <dbReference type="ARBA" id="ARBA00022741"/>
    </source>
</evidence>
<dbReference type="PROSITE" id="PS00211">
    <property type="entry name" value="ABC_TRANSPORTER_1"/>
    <property type="match status" value="2"/>
</dbReference>
<reference evidence="5 6" key="1">
    <citation type="journal article" date="2016" name="Nat. Commun.">
        <title>Thousands of microbial genomes shed light on interconnected biogeochemical processes in an aquifer system.</title>
        <authorList>
            <person name="Anantharaman K."/>
            <person name="Brown C.T."/>
            <person name="Hug L.A."/>
            <person name="Sharon I."/>
            <person name="Castelle C.J."/>
            <person name="Probst A.J."/>
            <person name="Thomas B.C."/>
            <person name="Singh A."/>
            <person name="Wilkins M.J."/>
            <person name="Karaoz U."/>
            <person name="Brodie E.L."/>
            <person name="Williams K.H."/>
            <person name="Hubbard S.S."/>
            <person name="Banfield J.F."/>
        </authorList>
    </citation>
    <scope>NUCLEOTIDE SEQUENCE [LARGE SCALE GENOMIC DNA]</scope>
</reference>
<dbReference type="PROSITE" id="PS50893">
    <property type="entry name" value="ABC_TRANSPORTER_2"/>
    <property type="match status" value="1"/>
</dbReference>
<organism evidence="5 6">
    <name type="scientific">Candidatus Daviesbacteria bacterium RIFCSPHIGHO2_02_FULL_43_12</name>
    <dbReference type="NCBI Taxonomy" id="1797776"/>
    <lineage>
        <taxon>Bacteria</taxon>
        <taxon>Candidatus Daviesiibacteriota</taxon>
    </lineage>
</organism>
<dbReference type="CDD" id="cd03221">
    <property type="entry name" value="ABCF_EF-3"/>
    <property type="match status" value="2"/>
</dbReference>
<keyword evidence="3" id="KW-0067">ATP-binding</keyword>
<dbReference type="EMBL" id="MFDD01000002">
    <property type="protein sequence ID" value="OGE41187.1"/>
    <property type="molecule type" value="Genomic_DNA"/>
</dbReference>
<evidence type="ECO:0000313" key="6">
    <source>
        <dbReference type="Proteomes" id="UP000177328"/>
    </source>
</evidence>
<gene>
    <name evidence="5" type="ORF">A3D25_01485</name>
</gene>
<dbReference type="SMART" id="SM00382">
    <property type="entry name" value="AAA"/>
    <property type="match status" value="2"/>
</dbReference>
<dbReference type="PANTHER" id="PTHR19211">
    <property type="entry name" value="ATP-BINDING TRANSPORT PROTEIN-RELATED"/>
    <property type="match status" value="1"/>
</dbReference>
<evidence type="ECO:0000256" key="1">
    <source>
        <dbReference type="ARBA" id="ARBA00022737"/>
    </source>
</evidence>
<dbReference type="InterPro" id="IPR003593">
    <property type="entry name" value="AAA+_ATPase"/>
</dbReference>
<evidence type="ECO:0000259" key="4">
    <source>
        <dbReference type="PROSITE" id="PS50893"/>
    </source>
</evidence>
<dbReference type="GO" id="GO:0016887">
    <property type="term" value="F:ATP hydrolysis activity"/>
    <property type="evidence" value="ECO:0007669"/>
    <property type="project" value="InterPro"/>
</dbReference>
<dbReference type="NCBIfam" id="NF000355">
    <property type="entry name" value="ribo_prot_ABC_F"/>
    <property type="match status" value="1"/>
</dbReference>
<dbReference type="InterPro" id="IPR003439">
    <property type="entry name" value="ABC_transporter-like_ATP-bd"/>
</dbReference>
<protein>
    <recommendedName>
        <fullName evidence="4">ABC transporter domain-containing protein</fullName>
    </recommendedName>
</protein>
<evidence type="ECO:0000256" key="3">
    <source>
        <dbReference type="ARBA" id="ARBA00022840"/>
    </source>
</evidence>
<dbReference type="GO" id="GO:0005524">
    <property type="term" value="F:ATP binding"/>
    <property type="evidence" value="ECO:0007669"/>
    <property type="project" value="UniProtKB-KW"/>
</dbReference>
<evidence type="ECO:0000313" key="5">
    <source>
        <dbReference type="EMBL" id="OGE41187.1"/>
    </source>
</evidence>
<dbReference type="Gene3D" id="3.40.50.300">
    <property type="entry name" value="P-loop containing nucleotide triphosphate hydrolases"/>
    <property type="match status" value="2"/>
</dbReference>
<keyword evidence="2" id="KW-0547">Nucleotide-binding</keyword>
<dbReference type="InterPro" id="IPR050611">
    <property type="entry name" value="ABCF"/>
</dbReference>
<accession>A0A1F5KJS3</accession>
<dbReference type="AlphaFoldDB" id="A0A1F5KJS3"/>
<name>A0A1F5KJS3_9BACT</name>
<sequence>MIQLQNLKKIYGDKVILDGVSFVVSEKQKVGLIGPNGLGKSTIFKIIRGAEEPDKGSVSIVNEIVGYLPQVISFSEDATVESFLRKELKDDWELYKIDYVLSRVSLGNIIKSQLVSTLSGGQKTKLGIARVLLEEPSVMLLDEPTNNLDTETLNWLEGFIKSFKGSILLVSHDRTFLDNTVDWIFELNPMDHRIYEYKGGYSDYFTQKQLHVKKHQEEYILFEKKRKQMEQWISLRKQYLSGHPDPKVGKQLQAMKTRYQREITNVAMGKYQKEDQIKISSFGDQTNGRKFIFYIQKLQFKNLFKCEKLLISGEDRIHLKGSNGAGKSTLIKILVGIIKEYEGSVELGKDVRLGYFAQEHELFDDKATVLDTFMKRTLIDGEQAARGVLGGFLFKGNHVFSRISEISQGEKVKLAFAILTHQDNQFLILDEPTNHLDINSREVLEDALTGYKGGLIVVSHDRFFLDEIGINRVIEINKGLVREV</sequence>
<dbReference type="InterPro" id="IPR027417">
    <property type="entry name" value="P-loop_NTPase"/>
</dbReference>
<dbReference type="Proteomes" id="UP000177328">
    <property type="component" value="Unassembled WGS sequence"/>
</dbReference>
<dbReference type="PANTHER" id="PTHR19211:SF14">
    <property type="entry name" value="ATP-BINDING CASSETTE SUB-FAMILY F MEMBER 1"/>
    <property type="match status" value="1"/>
</dbReference>
<dbReference type="InterPro" id="IPR017871">
    <property type="entry name" value="ABC_transporter-like_CS"/>
</dbReference>
<proteinExistence type="predicted"/>